<sequence length="390" mass="40802">MSWQSGSQTSLREANRGAILEAVKRFGGLTQVELVGATGLSPATVSTIVKELTGSGLVEVQPTSRSGRRAQLVTLARRVGLAAGIQVGPRTMRVALADFTSEVCAEQVLPLPFEHRMDTTLDRAALLVVDMLEREGSSLAELVGVGVGLPAPVDVDTGMISVRGIMRGWDDEHIAHVMTKRLEKPVYVDNDANLGALAEATLGAGRGVRDLLYVSYSHSVGAGVVIGGRLHRGFAGTAGEIGHVQVDPMGAICRCGSRGCLETVVRSDALLATLQASHGSLSLRDVLRRAQLGDPGCSRVIADAGEAIGSVLAGACQTLNPQLVIVGGEMAEAGETLLDPMRRELRRSMLPNVIAPVEVVTGDLGARAEIMGAVATVLQHTDVTETGGER</sequence>
<dbReference type="Proteomes" id="UP000275356">
    <property type="component" value="Unassembled WGS sequence"/>
</dbReference>
<dbReference type="CDD" id="cd00090">
    <property type="entry name" value="HTH_ARSR"/>
    <property type="match status" value="1"/>
</dbReference>
<proteinExistence type="inferred from homology"/>
<dbReference type="PANTHER" id="PTHR18964">
    <property type="entry name" value="ROK (REPRESSOR, ORF, KINASE) FAMILY"/>
    <property type="match status" value="1"/>
</dbReference>
<evidence type="ECO:0000313" key="3">
    <source>
        <dbReference type="EMBL" id="ROR97448.1"/>
    </source>
</evidence>
<gene>
    <name evidence="3" type="ORF">EDD28_2047</name>
</gene>
<keyword evidence="3" id="KW-0808">Transferase</keyword>
<evidence type="ECO:0000256" key="1">
    <source>
        <dbReference type="ARBA" id="ARBA00006479"/>
    </source>
</evidence>
<dbReference type="PANTHER" id="PTHR18964:SF173">
    <property type="entry name" value="GLUCOKINASE"/>
    <property type="match status" value="1"/>
</dbReference>
<dbReference type="EMBL" id="RKHQ01000001">
    <property type="protein sequence ID" value="ROR97448.1"/>
    <property type="molecule type" value="Genomic_DNA"/>
</dbReference>
<keyword evidence="4" id="KW-1185">Reference proteome</keyword>
<dbReference type="OrthoDB" id="3189808at2"/>
<dbReference type="GO" id="GO:0016301">
    <property type="term" value="F:kinase activity"/>
    <property type="evidence" value="ECO:0007669"/>
    <property type="project" value="UniProtKB-KW"/>
</dbReference>
<dbReference type="InterPro" id="IPR043129">
    <property type="entry name" value="ATPase_NBD"/>
</dbReference>
<dbReference type="Gene3D" id="3.30.420.40">
    <property type="match status" value="2"/>
</dbReference>
<dbReference type="InterPro" id="IPR000835">
    <property type="entry name" value="HTH_MarR-typ"/>
</dbReference>
<feature type="domain" description="HTH marR-type" evidence="2">
    <location>
        <begin position="18"/>
        <end position="69"/>
    </location>
</feature>
<keyword evidence="3" id="KW-0418">Kinase</keyword>
<dbReference type="InterPro" id="IPR036388">
    <property type="entry name" value="WH-like_DNA-bd_sf"/>
</dbReference>
<evidence type="ECO:0000313" key="4">
    <source>
        <dbReference type="Proteomes" id="UP000275356"/>
    </source>
</evidence>
<dbReference type="InterPro" id="IPR036390">
    <property type="entry name" value="WH_DNA-bd_sf"/>
</dbReference>
<comment type="similarity">
    <text evidence="1">Belongs to the ROK (NagC/XylR) family.</text>
</comment>
<evidence type="ECO:0000259" key="2">
    <source>
        <dbReference type="Pfam" id="PF12802"/>
    </source>
</evidence>
<dbReference type="GO" id="GO:0003700">
    <property type="term" value="F:DNA-binding transcription factor activity"/>
    <property type="evidence" value="ECO:0007669"/>
    <property type="project" value="InterPro"/>
</dbReference>
<organism evidence="3 4">
    <name type="scientific">Salana multivorans</name>
    <dbReference type="NCBI Taxonomy" id="120377"/>
    <lineage>
        <taxon>Bacteria</taxon>
        <taxon>Bacillati</taxon>
        <taxon>Actinomycetota</taxon>
        <taxon>Actinomycetes</taxon>
        <taxon>Micrococcales</taxon>
        <taxon>Beutenbergiaceae</taxon>
        <taxon>Salana</taxon>
    </lineage>
</organism>
<dbReference type="SUPFAM" id="SSF53067">
    <property type="entry name" value="Actin-like ATPase domain"/>
    <property type="match status" value="1"/>
</dbReference>
<dbReference type="AlphaFoldDB" id="A0A3N2DCQ1"/>
<dbReference type="Gene3D" id="1.10.10.10">
    <property type="entry name" value="Winged helix-like DNA-binding domain superfamily/Winged helix DNA-binding domain"/>
    <property type="match status" value="1"/>
</dbReference>
<accession>A0A3N2DCQ1</accession>
<comment type="caution">
    <text evidence="3">The sequence shown here is derived from an EMBL/GenBank/DDBJ whole genome shotgun (WGS) entry which is preliminary data.</text>
</comment>
<dbReference type="Pfam" id="PF12802">
    <property type="entry name" value="MarR_2"/>
    <property type="match status" value="1"/>
</dbReference>
<dbReference type="Pfam" id="PF00480">
    <property type="entry name" value="ROK"/>
    <property type="match status" value="1"/>
</dbReference>
<name>A0A3N2DCQ1_9MICO</name>
<dbReference type="InterPro" id="IPR000600">
    <property type="entry name" value="ROK"/>
</dbReference>
<dbReference type="CDD" id="cd24076">
    <property type="entry name" value="ASKHA_ATPase_ROK_BsXylR-like"/>
    <property type="match status" value="1"/>
</dbReference>
<dbReference type="SUPFAM" id="SSF46785">
    <property type="entry name" value="Winged helix' DNA-binding domain"/>
    <property type="match status" value="1"/>
</dbReference>
<protein>
    <submittedName>
        <fullName evidence="3">Putative NBD/HSP70 family sugar kinase</fullName>
    </submittedName>
</protein>
<reference evidence="3 4" key="1">
    <citation type="submission" date="2018-11" db="EMBL/GenBank/DDBJ databases">
        <title>Sequencing the genomes of 1000 actinobacteria strains.</title>
        <authorList>
            <person name="Klenk H.-P."/>
        </authorList>
    </citation>
    <scope>NUCLEOTIDE SEQUENCE [LARGE SCALE GENOMIC DNA]</scope>
    <source>
        <strain evidence="3 4">DSM 13521</strain>
    </source>
</reference>
<dbReference type="RefSeq" id="WP_123739500.1">
    <property type="nucleotide sequence ID" value="NZ_CALFQU010000032.1"/>
</dbReference>
<dbReference type="InterPro" id="IPR011991">
    <property type="entry name" value="ArsR-like_HTH"/>
</dbReference>